<dbReference type="RefSeq" id="WP_071835097.1">
    <property type="nucleotide sequence ID" value="NZ_LSRP01000119.1"/>
</dbReference>
<dbReference type="Proteomes" id="UP000182661">
    <property type="component" value="Unassembled WGS sequence"/>
</dbReference>
<feature type="chain" id="PRO_5024865208" evidence="1">
    <location>
        <begin position="25"/>
        <end position="60"/>
    </location>
</feature>
<dbReference type="AlphaFoldDB" id="A0A657LMA9"/>
<gene>
    <name evidence="2" type="ORF">AX760_22860</name>
</gene>
<dbReference type="OrthoDB" id="8402697at2"/>
<evidence type="ECO:0000256" key="1">
    <source>
        <dbReference type="SAM" id="SignalP"/>
    </source>
</evidence>
<name>A0A657LMA9_9HYPH</name>
<keyword evidence="1" id="KW-0732">Signal</keyword>
<protein>
    <submittedName>
        <fullName evidence="2">Uncharacterized protein</fullName>
    </submittedName>
</protein>
<accession>A0A657LMA9</accession>
<keyword evidence="3" id="KW-1185">Reference proteome</keyword>
<feature type="signal peptide" evidence="1">
    <location>
        <begin position="1"/>
        <end position="24"/>
    </location>
</feature>
<sequence length="60" mass="6569">MRKIVLSTAVAVVAALSYAAPSQAGDCAENVYNQRSCFIKKVKSYDAYGNLVVRKVRICK</sequence>
<dbReference type="EMBL" id="LSRP01000119">
    <property type="protein sequence ID" value="OJF91890.1"/>
    <property type="molecule type" value="Genomic_DNA"/>
</dbReference>
<evidence type="ECO:0000313" key="3">
    <source>
        <dbReference type="Proteomes" id="UP000182661"/>
    </source>
</evidence>
<proteinExistence type="predicted"/>
<organism evidence="2 3">
    <name type="scientific">Pararhizobium antarcticum</name>
    <dbReference type="NCBI Taxonomy" id="1798805"/>
    <lineage>
        <taxon>Bacteria</taxon>
        <taxon>Pseudomonadati</taxon>
        <taxon>Pseudomonadota</taxon>
        <taxon>Alphaproteobacteria</taxon>
        <taxon>Hyphomicrobiales</taxon>
        <taxon>Rhizobiaceae</taxon>
        <taxon>Rhizobium/Agrobacterium group</taxon>
        <taxon>Pararhizobium</taxon>
    </lineage>
</organism>
<evidence type="ECO:0000313" key="2">
    <source>
        <dbReference type="EMBL" id="OJF91890.1"/>
    </source>
</evidence>
<comment type="caution">
    <text evidence="2">The sequence shown here is derived from an EMBL/GenBank/DDBJ whole genome shotgun (WGS) entry which is preliminary data.</text>
</comment>
<reference evidence="2 3" key="1">
    <citation type="submission" date="2016-02" db="EMBL/GenBank/DDBJ databases">
        <title>Genome sequencing of a beta-galactosidase producing bacteria Rhizobium sp. 59.</title>
        <authorList>
            <person name="Wang D."/>
            <person name="Kot W."/>
            <person name="Qin Y."/>
            <person name="Hansen L."/>
            <person name="Naqvi K."/>
            <person name="Rensing C."/>
        </authorList>
    </citation>
    <scope>NUCLEOTIDE SEQUENCE [LARGE SCALE GENOMIC DNA]</scope>
    <source>
        <strain evidence="2 3">59</strain>
    </source>
</reference>